<dbReference type="InterPro" id="IPR027267">
    <property type="entry name" value="AH/BAR_dom_sf"/>
</dbReference>
<accession>A0ABQ6NCH0</accession>
<protein>
    <recommendedName>
        <fullName evidence="2">Sorting nexin/Vps5-like C-terminal domain-containing protein</fullName>
    </recommendedName>
</protein>
<organism evidence="3 4">
    <name type="scientific">Tetraparma gracilis</name>
    <dbReference type="NCBI Taxonomy" id="2962635"/>
    <lineage>
        <taxon>Eukaryota</taxon>
        <taxon>Sar</taxon>
        <taxon>Stramenopiles</taxon>
        <taxon>Ochrophyta</taxon>
        <taxon>Bolidophyceae</taxon>
        <taxon>Parmales</taxon>
        <taxon>Triparmaceae</taxon>
        <taxon>Tetraparma</taxon>
    </lineage>
</organism>
<reference evidence="3 4" key="1">
    <citation type="journal article" date="2023" name="Commun. Biol.">
        <title>Genome analysis of Parmales, the sister group of diatoms, reveals the evolutionary specialization of diatoms from phago-mixotrophs to photoautotrophs.</title>
        <authorList>
            <person name="Ban H."/>
            <person name="Sato S."/>
            <person name="Yoshikawa S."/>
            <person name="Yamada K."/>
            <person name="Nakamura Y."/>
            <person name="Ichinomiya M."/>
            <person name="Sato N."/>
            <person name="Blanc-Mathieu R."/>
            <person name="Endo H."/>
            <person name="Kuwata A."/>
            <person name="Ogata H."/>
        </authorList>
    </citation>
    <scope>NUCLEOTIDE SEQUENCE [LARGE SCALE GENOMIC DNA]</scope>
</reference>
<dbReference type="Proteomes" id="UP001165060">
    <property type="component" value="Unassembled WGS sequence"/>
</dbReference>
<sequence length="197" mass="21552">MELSKLVKDTTPHQDPSDAAPIRILSNNLLRSGRRSKRNAMELSAAVMPLVRHHRAIPGTRAALEDRIEAIKARVTAAHSVENKTHKLSMLKSQSGQADQVGRMEMEVDVARQVLKQRQEEAQAVGETLRSEVARVEVERKREYANAIKICASSFAQSAAENLAIWETAREQFEKGMAELDAAAGAGGGRADSVDLS</sequence>
<keyword evidence="4" id="KW-1185">Reference proteome</keyword>
<dbReference type="InterPro" id="IPR015404">
    <property type="entry name" value="Vps5_C"/>
</dbReference>
<proteinExistence type="predicted"/>
<evidence type="ECO:0000313" key="3">
    <source>
        <dbReference type="EMBL" id="GMI53882.1"/>
    </source>
</evidence>
<dbReference type="Gene3D" id="1.20.1270.60">
    <property type="entry name" value="Arfaptin homology (AH) domain/BAR domain"/>
    <property type="match status" value="1"/>
</dbReference>
<evidence type="ECO:0000259" key="2">
    <source>
        <dbReference type="Pfam" id="PF09325"/>
    </source>
</evidence>
<dbReference type="Pfam" id="PF09325">
    <property type="entry name" value="Vps5"/>
    <property type="match status" value="1"/>
</dbReference>
<dbReference type="EMBL" id="BRYB01006638">
    <property type="protein sequence ID" value="GMI53882.1"/>
    <property type="molecule type" value="Genomic_DNA"/>
</dbReference>
<comment type="caution">
    <text evidence="3">The sequence shown here is derived from an EMBL/GenBank/DDBJ whole genome shotgun (WGS) entry which is preliminary data.</text>
</comment>
<evidence type="ECO:0000256" key="1">
    <source>
        <dbReference type="SAM" id="MobiDB-lite"/>
    </source>
</evidence>
<feature type="region of interest" description="Disordered" evidence="1">
    <location>
        <begin position="1"/>
        <end position="20"/>
    </location>
</feature>
<evidence type="ECO:0000313" key="4">
    <source>
        <dbReference type="Proteomes" id="UP001165060"/>
    </source>
</evidence>
<gene>
    <name evidence="3" type="ORF">TeGR_g11145</name>
</gene>
<feature type="domain" description="Sorting nexin/Vps5-like C-terminal" evidence="2">
    <location>
        <begin position="55"/>
        <end position="169"/>
    </location>
</feature>
<name>A0ABQ6NCH0_9STRA</name>
<feature type="compositionally biased region" description="Basic and acidic residues" evidence="1">
    <location>
        <begin position="1"/>
        <end position="16"/>
    </location>
</feature>